<evidence type="ECO:0000313" key="1">
    <source>
        <dbReference type="EMBL" id="VAW33760.1"/>
    </source>
</evidence>
<name>A0A3B0UYM6_9ZZZZ</name>
<gene>
    <name evidence="1" type="ORF">MNBD_DELTA03-1658</name>
</gene>
<accession>A0A3B0UYM6</accession>
<dbReference type="AlphaFoldDB" id="A0A3B0UYM6"/>
<dbReference type="EMBL" id="UOEX01000061">
    <property type="protein sequence ID" value="VAW33760.1"/>
    <property type="molecule type" value="Genomic_DNA"/>
</dbReference>
<organism evidence="1">
    <name type="scientific">hydrothermal vent metagenome</name>
    <dbReference type="NCBI Taxonomy" id="652676"/>
    <lineage>
        <taxon>unclassified sequences</taxon>
        <taxon>metagenomes</taxon>
        <taxon>ecological metagenomes</taxon>
    </lineage>
</organism>
<sequence length="27" mass="3015">EEGETDENGVSLNSYGILLFLCLDKQK</sequence>
<feature type="non-terminal residue" evidence="1">
    <location>
        <position position="1"/>
    </location>
</feature>
<protein>
    <submittedName>
        <fullName evidence="1">Uncharacterized protein</fullName>
    </submittedName>
</protein>
<proteinExistence type="predicted"/>
<reference evidence="1" key="1">
    <citation type="submission" date="2018-06" db="EMBL/GenBank/DDBJ databases">
        <authorList>
            <person name="Zhirakovskaya E."/>
        </authorList>
    </citation>
    <scope>NUCLEOTIDE SEQUENCE</scope>
</reference>